<feature type="compositionally biased region" description="Basic and acidic residues" evidence="9">
    <location>
        <begin position="55"/>
        <end position="66"/>
    </location>
</feature>
<feature type="transmembrane region" description="Helical" evidence="10">
    <location>
        <begin position="335"/>
        <end position="354"/>
    </location>
</feature>
<evidence type="ECO:0000256" key="10">
    <source>
        <dbReference type="SAM" id="Phobius"/>
    </source>
</evidence>
<protein>
    <submittedName>
        <fullName evidence="11">10600_t:CDS:1</fullName>
    </submittedName>
</protein>
<feature type="transmembrane region" description="Helical" evidence="10">
    <location>
        <begin position="170"/>
        <end position="191"/>
    </location>
</feature>
<keyword evidence="8 10" id="KW-0472">Membrane</keyword>
<evidence type="ECO:0000256" key="4">
    <source>
        <dbReference type="ARBA" id="ARBA00022692"/>
    </source>
</evidence>
<evidence type="ECO:0000256" key="7">
    <source>
        <dbReference type="ARBA" id="ARBA00022989"/>
    </source>
</evidence>
<feature type="transmembrane region" description="Helical" evidence="10">
    <location>
        <begin position="412"/>
        <end position="431"/>
    </location>
</feature>
<keyword evidence="3" id="KW-0813">Transport</keyword>
<dbReference type="InterPro" id="IPR004648">
    <property type="entry name" value="Oligpept_transpt"/>
</dbReference>
<dbReference type="GO" id="GO:0016020">
    <property type="term" value="C:membrane"/>
    <property type="evidence" value="ECO:0007669"/>
    <property type="project" value="UniProtKB-SubCell"/>
</dbReference>
<dbReference type="GO" id="GO:0035673">
    <property type="term" value="F:oligopeptide transmembrane transporter activity"/>
    <property type="evidence" value="ECO:0007669"/>
    <property type="project" value="InterPro"/>
</dbReference>
<feature type="region of interest" description="Disordered" evidence="9">
    <location>
        <begin position="1"/>
        <end position="66"/>
    </location>
</feature>
<feature type="transmembrane region" description="Helical" evidence="10">
    <location>
        <begin position="203"/>
        <end position="223"/>
    </location>
</feature>
<dbReference type="PANTHER" id="PTHR22601">
    <property type="entry name" value="ISP4 LIKE PROTEIN"/>
    <property type="match status" value="1"/>
</dbReference>
<evidence type="ECO:0000256" key="6">
    <source>
        <dbReference type="ARBA" id="ARBA00022927"/>
    </source>
</evidence>
<evidence type="ECO:0000256" key="3">
    <source>
        <dbReference type="ARBA" id="ARBA00022448"/>
    </source>
</evidence>
<dbReference type="Proteomes" id="UP000789759">
    <property type="component" value="Unassembled WGS sequence"/>
</dbReference>
<proteinExistence type="inferred from homology"/>
<evidence type="ECO:0000256" key="8">
    <source>
        <dbReference type="ARBA" id="ARBA00023136"/>
    </source>
</evidence>
<dbReference type="NCBIfam" id="TIGR00728">
    <property type="entry name" value="OPT_sfam"/>
    <property type="match status" value="1"/>
</dbReference>
<evidence type="ECO:0000256" key="5">
    <source>
        <dbReference type="ARBA" id="ARBA00022856"/>
    </source>
</evidence>
<dbReference type="OrthoDB" id="9986677at2759"/>
<keyword evidence="5" id="KW-0571">Peptide transport</keyword>
<sequence length="562" mass="64003">MMQEIDTDKKAKGSHYNDTNKDSTNNDTNKDSINNDVNKDSINNDANNGLNYKDTNGKIHDEEKNIEKKSEDNDIIEMILAAVSTNDDPTLPCLTFRYWVLSTFFTTLGSVISVFYYFRANNLTYSIFFVILASYIAGKWLEKILPNRIFRIRDWEFNLNPGPFNYKEHVCITVAAAAGGLSAYAVDIIAIQDLYYNTKVNFLTGFLLLISTQMIGYGLAGFVRKQLVRPINMIWPQALIFASMYNTLHGNISETNDRIRFFYITFFAMFAWQFVPGYIFPWLISAALLCLIAPNNNVARILGSSHSGAGILSLSFDWNAIGQFSPLFTPWWAQVNFYIGVVLAIWVIAPLLYFNNVFDAQKFPFLSSRPFDKDGNIYNQRSVIDPQTGALNVTAYENYSPVYMSAAFAASYGYNFLQIPATICHVILFHGKEIWNRYKKPREQEEKDDIHCKLMSVYPEVPNYWYSTIFVIMLIIAIILCYTTDANLPWWALFLTVAMGIIMVLPIGIIQAISNWQLGLNVIAELVCGYLLPGNPIGNAYFKTYGFVSLFQCLLFVQDLKL</sequence>
<evidence type="ECO:0000313" key="11">
    <source>
        <dbReference type="EMBL" id="CAG8754946.1"/>
    </source>
</evidence>
<comment type="similarity">
    <text evidence="2">Belongs to the oligopeptide OPT transporter family.</text>
</comment>
<evidence type="ECO:0000256" key="2">
    <source>
        <dbReference type="ARBA" id="ARBA00008807"/>
    </source>
</evidence>
<keyword evidence="6" id="KW-0653">Protein transport</keyword>
<evidence type="ECO:0000256" key="1">
    <source>
        <dbReference type="ARBA" id="ARBA00004141"/>
    </source>
</evidence>
<feature type="transmembrane region" description="Helical" evidence="10">
    <location>
        <begin position="261"/>
        <end position="284"/>
    </location>
</feature>
<accession>A0A9N9J184</accession>
<feature type="transmembrane region" description="Helical" evidence="10">
    <location>
        <begin position="464"/>
        <end position="483"/>
    </location>
</feature>
<feature type="non-terminal residue" evidence="11">
    <location>
        <position position="1"/>
    </location>
</feature>
<dbReference type="Pfam" id="PF03169">
    <property type="entry name" value="OPT"/>
    <property type="match status" value="1"/>
</dbReference>
<feature type="compositionally biased region" description="Low complexity" evidence="9">
    <location>
        <begin position="22"/>
        <end position="36"/>
    </location>
</feature>
<dbReference type="GO" id="GO:0015031">
    <property type="term" value="P:protein transport"/>
    <property type="evidence" value="ECO:0007669"/>
    <property type="project" value="UniProtKB-KW"/>
</dbReference>
<dbReference type="EMBL" id="CAJVQA010018597">
    <property type="protein sequence ID" value="CAG8754946.1"/>
    <property type="molecule type" value="Genomic_DNA"/>
</dbReference>
<name>A0A9N9J184_9GLOM</name>
<dbReference type="AlphaFoldDB" id="A0A9N9J184"/>
<feature type="transmembrane region" description="Helical" evidence="10">
    <location>
        <begin position="123"/>
        <end position="141"/>
    </location>
</feature>
<comment type="caution">
    <text evidence="11">The sequence shown here is derived from an EMBL/GenBank/DDBJ whole genome shotgun (WGS) entry which is preliminary data.</text>
</comment>
<feature type="compositionally biased region" description="Basic and acidic residues" evidence="9">
    <location>
        <begin position="1"/>
        <end position="11"/>
    </location>
</feature>
<feature type="compositionally biased region" description="Polar residues" evidence="9">
    <location>
        <begin position="40"/>
        <end position="54"/>
    </location>
</feature>
<comment type="subcellular location">
    <subcellularLocation>
        <location evidence="1">Membrane</location>
        <topology evidence="1">Multi-pass membrane protein</topology>
    </subcellularLocation>
</comment>
<feature type="non-terminal residue" evidence="11">
    <location>
        <position position="562"/>
    </location>
</feature>
<evidence type="ECO:0000313" key="12">
    <source>
        <dbReference type="Proteomes" id="UP000789759"/>
    </source>
</evidence>
<keyword evidence="12" id="KW-1185">Reference proteome</keyword>
<gene>
    <name evidence="11" type="ORF">CPELLU_LOCUS14947</name>
</gene>
<feature type="transmembrane region" description="Helical" evidence="10">
    <location>
        <begin position="98"/>
        <end position="117"/>
    </location>
</feature>
<keyword evidence="4 10" id="KW-0812">Transmembrane</keyword>
<feature type="transmembrane region" description="Helical" evidence="10">
    <location>
        <begin position="490"/>
        <end position="513"/>
    </location>
</feature>
<keyword evidence="7 10" id="KW-1133">Transmembrane helix</keyword>
<reference evidence="11" key="1">
    <citation type="submission" date="2021-06" db="EMBL/GenBank/DDBJ databases">
        <authorList>
            <person name="Kallberg Y."/>
            <person name="Tangrot J."/>
            <person name="Rosling A."/>
        </authorList>
    </citation>
    <scope>NUCLEOTIDE SEQUENCE</scope>
    <source>
        <strain evidence="11">FL966</strain>
    </source>
</reference>
<organism evidence="11 12">
    <name type="scientific">Cetraspora pellucida</name>
    <dbReference type="NCBI Taxonomy" id="1433469"/>
    <lineage>
        <taxon>Eukaryota</taxon>
        <taxon>Fungi</taxon>
        <taxon>Fungi incertae sedis</taxon>
        <taxon>Mucoromycota</taxon>
        <taxon>Glomeromycotina</taxon>
        <taxon>Glomeromycetes</taxon>
        <taxon>Diversisporales</taxon>
        <taxon>Gigasporaceae</taxon>
        <taxon>Cetraspora</taxon>
    </lineage>
</organism>
<dbReference type="InterPro" id="IPR004813">
    <property type="entry name" value="OPT"/>
</dbReference>
<evidence type="ECO:0000256" key="9">
    <source>
        <dbReference type="SAM" id="MobiDB-lite"/>
    </source>
</evidence>